<evidence type="ECO:0000259" key="1">
    <source>
        <dbReference type="Pfam" id="PF14292"/>
    </source>
</evidence>
<dbReference type="Proteomes" id="UP000433928">
    <property type="component" value="Unassembled WGS sequence"/>
</dbReference>
<dbReference type="Pfam" id="PF14292">
    <property type="entry name" value="SusE"/>
    <property type="match status" value="1"/>
</dbReference>
<evidence type="ECO:0000313" key="3">
    <source>
        <dbReference type="EMBL" id="KAB4167469.1"/>
    </source>
</evidence>
<organism evidence="2 7">
    <name type="scientific">Bacteroides uniformis</name>
    <dbReference type="NCBI Taxonomy" id="820"/>
    <lineage>
        <taxon>Bacteria</taxon>
        <taxon>Pseudomonadati</taxon>
        <taxon>Bacteroidota</taxon>
        <taxon>Bacteroidia</taxon>
        <taxon>Bacteroidales</taxon>
        <taxon>Bacteroidaceae</taxon>
        <taxon>Bacteroides</taxon>
    </lineage>
</organism>
<protein>
    <recommendedName>
        <fullName evidence="1">SusE outer membrane protein domain-containing protein</fullName>
    </recommendedName>
</protein>
<dbReference type="Proteomes" id="UP000260795">
    <property type="component" value="Unassembled WGS sequence"/>
</dbReference>
<reference evidence="2 7" key="1">
    <citation type="submission" date="2015-09" db="EMBL/GenBank/DDBJ databases">
        <authorList>
            <consortium name="Pathogen Informatics"/>
        </authorList>
    </citation>
    <scope>NUCLEOTIDE SEQUENCE [LARGE SCALE GENOMIC DNA]</scope>
    <source>
        <strain evidence="2 7">2789STDY5834898</strain>
    </source>
</reference>
<dbReference type="InterPro" id="IPR025970">
    <property type="entry name" value="SusE"/>
</dbReference>
<dbReference type="EMBL" id="CZAO01000014">
    <property type="protein sequence ID" value="CUQ03562.1"/>
    <property type="molecule type" value="Genomic_DNA"/>
</dbReference>
<reference evidence="8 9" key="2">
    <citation type="submission" date="2018-08" db="EMBL/GenBank/DDBJ databases">
        <title>A genome reference for cultivated species of the human gut microbiota.</title>
        <authorList>
            <person name="Zou Y."/>
            <person name="Xue W."/>
            <person name="Luo G."/>
        </authorList>
    </citation>
    <scope>NUCLEOTIDE SEQUENCE [LARGE SCALE GENOMIC DNA]</scope>
    <source>
        <strain evidence="6 9">AF17-20</strain>
        <strain evidence="5 10">AF21-53</strain>
        <strain evidence="4 8">TF08-13</strain>
    </source>
</reference>
<evidence type="ECO:0000313" key="8">
    <source>
        <dbReference type="Proteomes" id="UP000260795"/>
    </source>
</evidence>
<dbReference type="EMBL" id="QRVP01000015">
    <property type="protein sequence ID" value="RGS53374.1"/>
    <property type="molecule type" value="Genomic_DNA"/>
</dbReference>
<evidence type="ECO:0000313" key="9">
    <source>
        <dbReference type="Proteomes" id="UP000284022"/>
    </source>
</evidence>
<evidence type="ECO:0000313" key="7">
    <source>
        <dbReference type="Proteomes" id="UP000095766"/>
    </source>
</evidence>
<dbReference type="RefSeq" id="WP_005829639.1">
    <property type="nucleotide sequence ID" value="NZ_BQNO01000001.1"/>
</dbReference>
<evidence type="ECO:0000313" key="5">
    <source>
        <dbReference type="EMBL" id="RGS53374.1"/>
    </source>
</evidence>
<dbReference type="AlphaFoldDB" id="A0A174T169"/>
<name>A0A174T169_BACUN</name>
<dbReference type="EMBL" id="WCUG01000025">
    <property type="protein sequence ID" value="KAB4167469.1"/>
    <property type="molecule type" value="Genomic_DNA"/>
</dbReference>
<dbReference type="Proteomes" id="UP000095766">
    <property type="component" value="Unassembled WGS sequence"/>
</dbReference>
<dbReference type="GeneID" id="99749649"/>
<sequence length="155" mass="16943">MRNSLLFILIASLWGIMMIFVGCDDTKEFEDLNVTAVEALIVPIDNSRIDLQSSGNVLFEWEEAEAQDGYSLVYYDVLFDKAEGNFSSPVHIQASDNKSLSTGATITPTVLNSIAEKAGAAAGQEVTLKWTVRSNRGVKTALATQSRTITIIRKP</sequence>
<dbReference type="EMBL" id="QRXV01000001">
    <property type="protein sequence ID" value="RGU41417.1"/>
    <property type="molecule type" value="Genomic_DNA"/>
</dbReference>
<dbReference type="Proteomes" id="UP000284022">
    <property type="component" value="Unassembled WGS sequence"/>
</dbReference>
<evidence type="ECO:0000313" key="4">
    <source>
        <dbReference type="EMBL" id="RGL08544.1"/>
    </source>
</evidence>
<evidence type="ECO:0000313" key="2">
    <source>
        <dbReference type="EMBL" id="CUQ03562.1"/>
    </source>
</evidence>
<evidence type="ECO:0000313" key="10">
    <source>
        <dbReference type="Proteomes" id="UP000285283"/>
    </source>
</evidence>
<accession>A0A174T169</accession>
<dbReference type="Proteomes" id="UP000285283">
    <property type="component" value="Unassembled WGS sequence"/>
</dbReference>
<gene>
    <name evidence="6" type="ORF">DWW83_01605</name>
    <name evidence="5" type="ORF">DWX87_14595</name>
    <name evidence="4" type="ORF">DXC80_18305</name>
    <name evidence="2" type="ORF">ERS852510_02989</name>
    <name evidence="3" type="ORF">GAQ59_18500</name>
</gene>
<feature type="domain" description="SusE outer membrane protein" evidence="1">
    <location>
        <begin position="38"/>
        <end position="133"/>
    </location>
</feature>
<proteinExistence type="predicted"/>
<dbReference type="PROSITE" id="PS51257">
    <property type="entry name" value="PROKAR_LIPOPROTEIN"/>
    <property type="match status" value="1"/>
</dbReference>
<evidence type="ECO:0000313" key="6">
    <source>
        <dbReference type="EMBL" id="RGU41417.1"/>
    </source>
</evidence>
<reference evidence="3 11" key="3">
    <citation type="journal article" date="2019" name="Nat. Med.">
        <title>A library of human gut bacterial isolates paired with longitudinal multiomics data enables mechanistic microbiome research.</title>
        <authorList>
            <person name="Poyet M."/>
            <person name="Groussin M."/>
            <person name="Gibbons S.M."/>
            <person name="Avila-Pacheco J."/>
            <person name="Jiang X."/>
            <person name="Kearney S.M."/>
            <person name="Perrotta A.R."/>
            <person name="Berdy B."/>
            <person name="Zhao S."/>
            <person name="Lieberman T.D."/>
            <person name="Swanson P.K."/>
            <person name="Smith M."/>
            <person name="Roesemann S."/>
            <person name="Alexander J.E."/>
            <person name="Rich S.A."/>
            <person name="Livny J."/>
            <person name="Vlamakis H."/>
            <person name="Clish C."/>
            <person name="Bullock K."/>
            <person name="Deik A."/>
            <person name="Scott J."/>
            <person name="Pierce K.A."/>
            <person name="Xavier R.J."/>
            <person name="Alm E.J."/>
        </authorList>
    </citation>
    <scope>NUCLEOTIDE SEQUENCE [LARGE SCALE GENOMIC DNA]</scope>
    <source>
        <strain evidence="3 11">BIOML-A27</strain>
    </source>
</reference>
<dbReference type="EMBL" id="QSRK01000039">
    <property type="protein sequence ID" value="RGL08544.1"/>
    <property type="molecule type" value="Genomic_DNA"/>
</dbReference>
<evidence type="ECO:0000313" key="11">
    <source>
        <dbReference type="Proteomes" id="UP000433928"/>
    </source>
</evidence>